<dbReference type="KEGG" id="lact:D7I46_04445"/>
<dbReference type="AlphaFoldDB" id="A0A387B998"/>
<protein>
    <submittedName>
        <fullName evidence="1">Uncharacterized protein</fullName>
    </submittedName>
</protein>
<reference evidence="1 2" key="1">
    <citation type="submission" date="2018-09" db="EMBL/GenBank/DDBJ databases">
        <title>Genome sequencing of strain 1JSPR-7.</title>
        <authorList>
            <person name="Heo J."/>
            <person name="Kim S.-J."/>
            <person name="Kwon S.-W."/>
        </authorList>
    </citation>
    <scope>NUCLEOTIDE SEQUENCE [LARGE SCALE GENOMIC DNA]</scope>
    <source>
        <strain evidence="1 2">1JSPR-7</strain>
    </source>
</reference>
<dbReference type="OrthoDB" id="9977809at2"/>
<keyword evidence="2" id="KW-1185">Reference proteome</keyword>
<evidence type="ECO:0000313" key="2">
    <source>
        <dbReference type="Proteomes" id="UP000269374"/>
    </source>
</evidence>
<accession>A0A387B998</accession>
<sequence length="78" mass="9142">MTIINLSQSLDMDSAIVSDILYFRKEISETFLRELSQFLPLTENLMNEEDLLRLLDCHGYMYLKEQSIVVKKDNLGVR</sequence>
<dbReference type="Proteomes" id="UP000269374">
    <property type="component" value="Chromosome"/>
</dbReference>
<proteinExistence type="predicted"/>
<dbReference type="EMBL" id="CP032627">
    <property type="protein sequence ID" value="AYG00405.1"/>
    <property type="molecule type" value="Genomic_DNA"/>
</dbReference>
<name>A0A387B998_9LACT</name>
<evidence type="ECO:0000313" key="1">
    <source>
        <dbReference type="EMBL" id="AYG00405.1"/>
    </source>
</evidence>
<dbReference type="RefSeq" id="WP_120771793.1">
    <property type="nucleotide sequence ID" value="NZ_CP032627.1"/>
</dbReference>
<organism evidence="1 2">
    <name type="scientific">Lactococcus allomyrinae</name>
    <dbReference type="NCBI Taxonomy" id="2419773"/>
    <lineage>
        <taxon>Bacteria</taxon>
        <taxon>Bacillati</taxon>
        <taxon>Bacillota</taxon>
        <taxon>Bacilli</taxon>
        <taxon>Lactobacillales</taxon>
        <taxon>Streptococcaceae</taxon>
        <taxon>Lactococcus</taxon>
    </lineage>
</organism>
<gene>
    <name evidence="1" type="ORF">D7I46_04445</name>
</gene>